<dbReference type="OrthoDB" id="3695472at2759"/>
<proteinExistence type="predicted"/>
<dbReference type="EMBL" id="ML976023">
    <property type="protein sequence ID" value="KAF1943688.1"/>
    <property type="molecule type" value="Genomic_DNA"/>
</dbReference>
<protein>
    <submittedName>
        <fullName evidence="2">Uncharacterized protein</fullName>
    </submittedName>
</protein>
<gene>
    <name evidence="2" type="ORF">EJ02DRAFT_510827</name>
</gene>
<evidence type="ECO:0000313" key="3">
    <source>
        <dbReference type="Proteomes" id="UP000800038"/>
    </source>
</evidence>
<dbReference type="AlphaFoldDB" id="A0A6A5SV40"/>
<organism evidence="2 3">
    <name type="scientific">Clathrospora elynae</name>
    <dbReference type="NCBI Taxonomy" id="706981"/>
    <lineage>
        <taxon>Eukaryota</taxon>
        <taxon>Fungi</taxon>
        <taxon>Dikarya</taxon>
        <taxon>Ascomycota</taxon>
        <taxon>Pezizomycotina</taxon>
        <taxon>Dothideomycetes</taxon>
        <taxon>Pleosporomycetidae</taxon>
        <taxon>Pleosporales</taxon>
        <taxon>Diademaceae</taxon>
        <taxon>Clathrospora</taxon>
    </lineage>
</organism>
<dbReference type="Proteomes" id="UP000800038">
    <property type="component" value="Unassembled WGS sequence"/>
</dbReference>
<accession>A0A6A5SV40</accession>
<evidence type="ECO:0000313" key="2">
    <source>
        <dbReference type="EMBL" id="KAF1943688.1"/>
    </source>
</evidence>
<name>A0A6A5SV40_9PLEO</name>
<feature type="region of interest" description="Disordered" evidence="1">
    <location>
        <begin position="30"/>
        <end position="118"/>
    </location>
</feature>
<evidence type="ECO:0000256" key="1">
    <source>
        <dbReference type="SAM" id="MobiDB-lite"/>
    </source>
</evidence>
<keyword evidence="3" id="KW-1185">Reference proteome</keyword>
<feature type="compositionally biased region" description="Basic and acidic residues" evidence="1">
    <location>
        <begin position="54"/>
        <end position="83"/>
    </location>
</feature>
<sequence length="118" mass="13412">MAGFIAISIGLGVEKLGRTISDKRLVRKEKKTIAQHEAIYGNAESSSSAPAMTTRERQSRTDRKREEAQREFREAHHEQHDVPQYKARRRSLSAERVGEEGPPPPSYDSVVRQDGRRV</sequence>
<reference evidence="2" key="1">
    <citation type="journal article" date="2020" name="Stud. Mycol.">
        <title>101 Dothideomycetes genomes: a test case for predicting lifestyles and emergence of pathogens.</title>
        <authorList>
            <person name="Haridas S."/>
            <person name="Albert R."/>
            <person name="Binder M."/>
            <person name="Bloem J."/>
            <person name="Labutti K."/>
            <person name="Salamov A."/>
            <person name="Andreopoulos B."/>
            <person name="Baker S."/>
            <person name="Barry K."/>
            <person name="Bills G."/>
            <person name="Bluhm B."/>
            <person name="Cannon C."/>
            <person name="Castanera R."/>
            <person name="Culley D."/>
            <person name="Daum C."/>
            <person name="Ezra D."/>
            <person name="Gonzalez J."/>
            <person name="Henrissat B."/>
            <person name="Kuo A."/>
            <person name="Liang C."/>
            <person name="Lipzen A."/>
            <person name="Lutzoni F."/>
            <person name="Magnuson J."/>
            <person name="Mondo S."/>
            <person name="Nolan M."/>
            <person name="Ohm R."/>
            <person name="Pangilinan J."/>
            <person name="Park H.-J."/>
            <person name="Ramirez L."/>
            <person name="Alfaro M."/>
            <person name="Sun H."/>
            <person name="Tritt A."/>
            <person name="Yoshinaga Y."/>
            <person name="Zwiers L.-H."/>
            <person name="Turgeon B."/>
            <person name="Goodwin S."/>
            <person name="Spatafora J."/>
            <person name="Crous P."/>
            <person name="Grigoriev I."/>
        </authorList>
    </citation>
    <scope>NUCLEOTIDE SEQUENCE</scope>
    <source>
        <strain evidence="2">CBS 161.51</strain>
    </source>
</reference>